<dbReference type="AlphaFoldDB" id="A0AA94KZ94"/>
<name>A0AA94KZ94_9MICO</name>
<dbReference type="RefSeq" id="WP_143103035.1">
    <property type="nucleotide sequence ID" value="NZ_FOZN01000002.1"/>
</dbReference>
<dbReference type="Proteomes" id="UP000198506">
    <property type="component" value="Unassembled WGS sequence"/>
</dbReference>
<gene>
    <name evidence="2" type="ORF">SAMN04487783_1142</name>
</gene>
<protein>
    <submittedName>
        <fullName evidence="2">Uncharacterized protein</fullName>
    </submittedName>
</protein>
<accession>A0AA94KZ94</accession>
<proteinExistence type="predicted"/>
<reference evidence="2 3" key="1">
    <citation type="submission" date="2016-10" db="EMBL/GenBank/DDBJ databases">
        <authorList>
            <person name="Varghese N."/>
            <person name="Submissions S."/>
        </authorList>
    </citation>
    <scope>NUCLEOTIDE SEQUENCE [LARGE SCALE GENOMIC DNA]</scope>
    <source>
        <strain evidence="2 3">IAM 15147</strain>
    </source>
</reference>
<feature type="compositionally biased region" description="Basic and acidic residues" evidence="1">
    <location>
        <begin position="45"/>
        <end position="54"/>
    </location>
</feature>
<sequence length="188" mass="20683">MLEQVQQREPIDLGAVPLDGLEEHPDPFTPAEEQWADESTDPPSDDDRFGHLDAEQPPIPEGGVEGDMVAADAAWAAVAPLDWLGAAALFDARERAVHRPDLSPGIHDESPFDVLPLDADAARAHFVIVDQGAERWVLLDGPFADFGAAIVPLHNAAKRFRRQHRAASDAERWRYFVLAVPESLVWAM</sequence>
<comment type="caution">
    <text evidence="2">The sequence shown here is derived from an EMBL/GenBank/DDBJ whole genome shotgun (WGS) entry which is preliminary data.</text>
</comment>
<dbReference type="EMBL" id="FOZN01000002">
    <property type="protein sequence ID" value="SFS08694.1"/>
    <property type="molecule type" value="Genomic_DNA"/>
</dbReference>
<keyword evidence="3" id="KW-1185">Reference proteome</keyword>
<organism evidence="2 3">
    <name type="scientific">Agrococcus baldri</name>
    <dbReference type="NCBI Taxonomy" id="153730"/>
    <lineage>
        <taxon>Bacteria</taxon>
        <taxon>Bacillati</taxon>
        <taxon>Actinomycetota</taxon>
        <taxon>Actinomycetes</taxon>
        <taxon>Micrococcales</taxon>
        <taxon>Microbacteriaceae</taxon>
        <taxon>Agrococcus</taxon>
    </lineage>
</organism>
<evidence type="ECO:0000256" key="1">
    <source>
        <dbReference type="SAM" id="MobiDB-lite"/>
    </source>
</evidence>
<evidence type="ECO:0000313" key="2">
    <source>
        <dbReference type="EMBL" id="SFS08694.1"/>
    </source>
</evidence>
<feature type="compositionally biased region" description="Acidic residues" evidence="1">
    <location>
        <begin position="34"/>
        <end position="44"/>
    </location>
</feature>
<evidence type="ECO:0000313" key="3">
    <source>
        <dbReference type="Proteomes" id="UP000198506"/>
    </source>
</evidence>
<feature type="region of interest" description="Disordered" evidence="1">
    <location>
        <begin position="1"/>
        <end position="56"/>
    </location>
</feature>